<dbReference type="PROSITE" id="PS51918">
    <property type="entry name" value="RADICAL_SAM"/>
    <property type="match status" value="1"/>
</dbReference>
<feature type="domain" description="Radical SAM core" evidence="6">
    <location>
        <begin position="194"/>
        <end position="419"/>
    </location>
</feature>
<dbReference type="SFLD" id="SFLDS00029">
    <property type="entry name" value="Radical_SAM"/>
    <property type="match status" value="1"/>
</dbReference>
<dbReference type="SFLD" id="SFLDG01123">
    <property type="entry name" value="methyltransferase_(Class_B)"/>
    <property type="match status" value="1"/>
</dbReference>
<dbReference type="EMBL" id="BOPV01000001">
    <property type="protein sequence ID" value="GIL38749.1"/>
    <property type="molecule type" value="Genomic_DNA"/>
</dbReference>
<dbReference type="Pfam" id="PF04055">
    <property type="entry name" value="Radical_SAM"/>
    <property type="match status" value="1"/>
</dbReference>
<evidence type="ECO:0000256" key="3">
    <source>
        <dbReference type="ARBA" id="ARBA00022723"/>
    </source>
</evidence>
<dbReference type="SUPFAM" id="SSF102114">
    <property type="entry name" value="Radical SAM enzymes"/>
    <property type="match status" value="1"/>
</dbReference>
<proteinExistence type="predicted"/>
<evidence type="ECO:0000256" key="4">
    <source>
        <dbReference type="ARBA" id="ARBA00023004"/>
    </source>
</evidence>
<dbReference type="GO" id="GO:0005829">
    <property type="term" value="C:cytosol"/>
    <property type="evidence" value="ECO:0007669"/>
    <property type="project" value="TreeGrafter"/>
</dbReference>
<dbReference type="RefSeq" id="WP_420241808.1">
    <property type="nucleotide sequence ID" value="NZ_BOPV01000001.1"/>
</dbReference>
<dbReference type="Proteomes" id="UP000681075">
    <property type="component" value="Unassembled WGS sequence"/>
</dbReference>
<dbReference type="SFLD" id="SFLDG01082">
    <property type="entry name" value="B12-binding_domain_containing"/>
    <property type="match status" value="1"/>
</dbReference>
<keyword evidence="3" id="KW-0479">Metal-binding</keyword>
<dbReference type="Gene3D" id="3.30.750.200">
    <property type="match status" value="1"/>
</dbReference>
<dbReference type="Gene3D" id="3.30.750.210">
    <property type="match status" value="1"/>
</dbReference>
<dbReference type="CDD" id="cd01335">
    <property type="entry name" value="Radical_SAM"/>
    <property type="match status" value="1"/>
</dbReference>
<evidence type="ECO:0000256" key="1">
    <source>
        <dbReference type="ARBA" id="ARBA00001966"/>
    </source>
</evidence>
<keyword evidence="4" id="KW-0408">Iron</keyword>
<protein>
    <submittedName>
        <fullName evidence="7">Hopanoid biosynthesis associated radical SAM protein HpnJ</fullName>
    </submittedName>
</protein>
<dbReference type="PANTHER" id="PTHR43409">
    <property type="entry name" value="ANAEROBIC MAGNESIUM-PROTOPORPHYRIN IX MONOMETHYL ESTER CYCLASE-RELATED"/>
    <property type="match status" value="1"/>
</dbReference>
<sequence>MTMRTLFLQGPSFDGYDGGAGARYQMKREVRSFWYPTWLAQPAAMVEGSKLIDAPAHDLSWDDIAHEADDRDLAILHTSTPSFRQDVRTAELLKERNPKIVVGMIGAKVAVEAEKSLAASTAIDFVARNEFDFTIKEVADGKPLAEVQGISYRDANGTIVHNPDRAVIENMDELPMVSPIYKRDLTIEKYFGGYLKHPYVSFYTGRGCKSRCTFCLWPQTVGGHNYRTRSIPHVIEEVKYIQREMPEVKEIFFDDDTLTDNLPRVEALALELGKLGVTWSCNAKANVPRKTLEVLKANGLRLLLVGYESGNQKILHNIKKGLLVDVARQFTKDCHELGIVIHGTFILGLPGETLETIEETLQFAKDINPHTIQVSLAAPYPGTFLYKQAVENNWFDGTDHLLTDGGTQIAQLSYEHLPASVIFDKVEEFYKRFYFRPSKIASIVGEMLRDFDMMKRRLREGVEFFNFLRARKQAA</sequence>
<evidence type="ECO:0000313" key="7">
    <source>
        <dbReference type="EMBL" id="GIL38749.1"/>
    </source>
</evidence>
<evidence type="ECO:0000256" key="5">
    <source>
        <dbReference type="ARBA" id="ARBA00023014"/>
    </source>
</evidence>
<dbReference type="PANTHER" id="PTHR43409:SF16">
    <property type="entry name" value="SLR0320 PROTEIN"/>
    <property type="match status" value="1"/>
</dbReference>
<dbReference type="GO" id="GO:0046872">
    <property type="term" value="F:metal ion binding"/>
    <property type="evidence" value="ECO:0007669"/>
    <property type="project" value="UniProtKB-KW"/>
</dbReference>
<gene>
    <name evidence="7" type="ORF">TMPK1_09860</name>
</gene>
<dbReference type="InterPro" id="IPR051198">
    <property type="entry name" value="BchE-like"/>
</dbReference>
<keyword evidence="8" id="KW-1185">Reference proteome</keyword>
<accession>A0A8S8XAV5</accession>
<dbReference type="SFLD" id="SFLDF00404">
    <property type="entry name" value="hopanetetrol_cyclitol_ether_sy"/>
    <property type="match status" value="1"/>
</dbReference>
<reference evidence="7" key="1">
    <citation type="submission" date="2021-02" db="EMBL/GenBank/DDBJ databases">
        <title>Genome sequence of Rhodospirillales sp. strain TMPK1 isolated from soil.</title>
        <authorList>
            <person name="Nakai R."/>
            <person name="Kusada H."/>
            <person name="Tamaki H."/>
        </authorList>
    </citation>
    <scope>NUCLEOTIDE SEQUENCE</scope>
    <source>
        <strain evidence="7">TMPK1</strain>
    </source>
</reference>
<dbReference type="SMART" id="SM00729">
    <property type="entry name" value="Elp3"/>
    <property type="match status" value="1"/>
</dbReference>
<dbReference type="InterPro" id="IPR007197">
    <property type="entry name" value="rSAM"/>
</dbReference>
<dbReference type="InterPro" id="IPR006638">
    <property type="entry name" value="Elp3/MiaA/NifB-like_rSAM"/>
</dbReference>
<dbReference type="InterPro" id="IPR017834">
    <property type="entry name" value="Hopanoid_synth-assoc_rSAM_HpnJ"/>
</dbReference>
<keyword evidence="5" id="KW-0411">Iron-sulfur</keyword>
<comment type="cofactor">
    <cofactor evidence="1">
        <name>[4Fe-4S] cluster</name>
        <dbReference type="ChEBI" id="CHEBI:49883"/>
    </cofactor>
</comment>
<dbReference type="NCBIfam" id="TIGR03471">
    <property type="entry name" value="HpnJ"/>
    <property type="match status" value="1"/>
</dbReference>
<organism evidence="7 8">
    <name type="scientific">Roseiterribacter gracilis</name>
    <dbReference type="NCBI Taxonomy" id="2812848"/>
    <lineage>
        <taxon>Bacteria</taxon>
        <taxon>Pseudomonadati</taxon>
        <taxon>Pseudomonadota</taxon>
        <taxon>Alphaproteobacteria</taxon>
        <taxon>Rhodospirillales</taxon>
        <taxon>Roseiterribacteraceae</taxon>
        <taxon>Roseiterribacter</taxon>
    </lineage>
</organism>
<evidence type="ECO:0000256" key="2">
    <source>
        <dbReference type="ARBA" id="ARBA00022691"/>
    </source>
</evidence>
<name>A0A8S8XAV5_9PROT</name>
<evidence type="ECO:0000259" key="6">
    <source>
        <dbReference type="PROSITE" id="PS51918"/>
    </source>
</evidence>
<evidence type="ECO:0000313" key="8">
    <source>
        <dbReference type="Proteomes" id="UP000681075"/>
    </source>
</evidence>
<dbReference type="Gene3D" id="3.40.50.280">
    <property type="entry name" value="Cobalamin-binding domain"/>
    <property type="match status" value="1"/>
</dbReference>
<dbReference type="GO" id="GO:0003824">
    <property type="term" value="F:catalytic activity"/>
    <property type="evidence" value="ECO:0007669"/>
    <property type="project" value="InterPro"/>
</dbReference>
<dbReference type="AlphaFoldDB" id="A0A8S8XAV5"/>
<comment type="caution">
    <text evidence="7">The sequence shown here is derived from an EMBL/GenBank/DDBJ whole genome shotgun (WGS) entry which is preliminary data.</text>
</comment>
<dbReference type="InterPro" id="IPR058240">
    <property type="entry name" value="rSAM_sf"/>
</dbReference>
<dbReference type="InterPro" id="IPR034466">
    <property type="entry name" value="Methyltransferase_Class_B"/>
</dbReference>
<keyword evidence="2" id="KW-0949">S-adenosyl-L-methionine</keyword>
<dbReference type="GO" id="GO:0051539">
    <property type="term" value="F:4 iron, 4 sulfur cluster binding"/>
    <property type="evidence" value="ECO:0007669"/>
    <property type="project" value="UniProtKB-KW"/>
</dbReference>